<keyword evidence="4" id="KW-0012">Acyltransferase</keyword>
<evidence type="ECO:0000256" key="1">
    <source>
        <dbReference type="SAM" id="Phobius"/>
    </source>
</evidence>
<dbReference type="InterPro" id="IPR050879">
    <property type="entry name" value="Acyltransferase_3"/>
</dbReference>
<dbReference type="RefSeq" id="WP_108899251.1">
    <property type="nucleotide sequence ID" value="NZ_CP029185.2"/>
</dbReference>
<feature type="transmembrane region" description="Helical" evidence="1">
    <location>
        <begin position="335"/>
        <end position="354"/>
    </location>
</feature>
<dbReference type="InterPro" id="IPR002656">
    <property type="entry name" value="Acyl_transf_3_dom"/>
</dbReference>
<feature type="transmembrane region" description="Helical" evidence="1">
    <location>
        <begin position="242"/>
        <end position="260"/>
    </location>
</feature>
<evidence type="ECO:0000259" key="3">
    <source>
        <dbReference type="Pfam" id="PF19040"/>
    </source>
</evidence>
<dbReference type="PANTHER" id="PTHR23028">
    <property type="entry name" value="ACETYLTRANSFERASE"/>
    <property type="match status" value="1"/>
</dbReference>
<dbReference type="Pfam" id="PF01757">
    <property type="entry name" value="Acyl_transf_3"/>
    <property type="match status" value="1"/>
</dbReference>
<feature type="transmembrane region" description="Helical" evidence="1">
    <location>
        <begin position="31"/>
        <end position="51"/>
    </location>
</feature>
<organism evidence="4 5">
    <name type="scientific">Limnobaculum parvum</name>
    <dbReference type="NCBI Taxonomy" id="2172103"/>
    <lineage>
        <taxon>Bacteria</taxon>
        <taxon>Pseudomonadati</taxon>
        <taxon>Pseudomonadota</taxon>
        <taxon>Gammaproteobacteria</taxon>
        <taxon>Enterobacterales</taxon>
        <taxon>Budviciaceae</taxon>
        <taxon>Limnobaculum</taxon>
    </lineage>
</organism>
<feature type="transmembrane region" description="Helical" evidence="1">
    <location>
        <begin position="72"/>
        <end position="91"/>
    </location>
</feature>
<evidence type="ECO:0000313" key="5">
    <source>
        <dbReference type="Proteomes" id="UP000244908"/>
    </source>
</evidence>
<proteinExistence type="predicted"/>
<sequence length="624" mass="70753">MEFRKDINGLRAIAILGVLVFHFNHTLLPGGFAGVDVFFVISGFLMTKIIFSGCEKETFSLTKFYAARCRRIIPALLTLCVVLLIFGWFYLAPNDYRLLSLHSGTSLLFISNIIYWNEASYFAVDSFSKWLLHTWSLSVEWQFYLIYPLIVIFARNIFGLAKARSIVMCVLFVSFSLCLVLSPRWPSMSFYLIPTRAWEMIIGGVAYLYNFSLSQKQKKYTELAGLLLIVLSYTLFSNKDTWPSMLTTVPVLGALMVIIANNNNSFFTSNYFFQKIGSASYSIYLWHWPIVVLLYTNSMLNDYRYVISGMLASLVAGFFSYMIIENKSKSFNLKYILSCVALVIALFSSVWVTYGADVSARSLAQDKKAVYPTIYSPDKYFTQSMKDSFLEKCNFYDAVTNKAKEYIDHSCVEKKGIGGVFVWGDSHAQALGQGIRSVFKDLPFYQVASSSCKPGIIPDTETKGEVTISCDRSNKEALSSIANLHPDIVIMAQRAHHDLNDYDAIIQKLKEIRVKKIIIVGPITQYDIALPAVIAARHWNKSERMFADVALNRDFFQTDAKMQKKYNNSENVEYISLLNKLCKGDICLAKVDDNNTPIVWDYGHMTPEGSAYVSKMILKSAINE</sequence>
<name>A0A2Y9TTY8_9GAMM</name>
<dbReference type="OrthoDB" id="9767863at2"/>
<dbReference type="GO" id="GO:0016020">
    <property type="term" value="C:membrane"/>
    <property type="evidence" value="ECO:0007669"/>
    <property type="project" value="TreeGrafter"/>
</dbReference>
<keyword evidence="1" id="KW-0472">Membrane</keyword>
<feature type="transmembrane region" description="Helical" evidence="1">
    <location>
        <begin position="188"/>
        <end position="208"/>
    </location>
</feature>
<feature type="transmembrane region" description="Helical" evidence="1">
    <location>
        <begin position="141"/>
        <end position="158"/>
    </location>
</feature>
<keyword evidence="1" id="KW-0812">Transmembrane</keyword>
<evidence type="ECO:0000313" key="4">
    <source>
        <dbReference type="EMBL" id="AWH87157.1"/>
    </source>
</evidence>
<feature type="transmembrane region" description="Helical" evidence="1">
    <location>
        <begin position="220"/>
        <end position="236"/>
    </location>
</feature>
<dbReference type="EMBL" id="CP029185">
    <property type="protein sequence ID" value="AWH87157.1"/>
    <property type="molecule type" value="Genomic_DNA"/>
</dbReference>
<feature type="domain" description="Acyltransferase 3" evidence="2">
    <location>
        <begin position="5"/>
        <end position="318"/>
    </location>
</feature>
<gene>
    <name evidence="4" type="ORF">HYN51_00485</name>
</gene>
<dbReference type="Pfam" id="PF19040">
    <property type="entry name" value="SGNH"/>
    <property type="match status" value="1"/>
</dbReference>
<dbReference type="GO" id="GO:0009103">
    <property type="term" value="P:lipopolysaccharide biosynthetic process"/>
    <property type="evidence" value="ECO:0007669"/>
    <property type="project" value="TreeGrafter"/>
</dbReference>
<feature type="transmembrane region" description="Helical" evidence="1">
    <location>
        <begin position="281"/>
        <end position="297"/>
    </location>
</feature>
<feature type="domain" description="SGNH" evidence="3">
    <location>
        <begin position="409"/>
        <end position="618"/>
    </location>
</feature>
<dbReference type="PANTHER" id="PTHR23028:SF53">
    <property type="entry name" value="ACYL_TRANSF_3 DOMAIN-CONTAINING PROTEIN"/>
    <property type="match status" value="1"/>
</dbReference>
<dbReference type="AlphaFoldDB" id="A0A2Y9TTY8"/>
<protein>
    <submittedName>
        <fullName evidence="4">Acyltransferase</fullName>
    </submittedName>
</protein>
<keyword evidence="1" id="KW-1133">Transmembrane helix</keyword>
<reference evidence="4 5" key="1">
    <citation type="journal article" date="2019" name="Int. J. Syst. Evol. Microbiol.">
        <title>Limnobaculum parvum gen. nov., sp. nov., isolated from a freshwater lake.</title>
        <authorList>
            <person name="Baek C."/>
            <person name="Shin S.K."/>
            <person name="Yi H."/>
        </authorList>
    </citation>
    <scope>NUCLEOTIDE SEQUENCE [LARGE SCALE GENOMIC DNA]</scope>
    <source>
        <strain evidence="4 5">HYN0051</strain>
    </source>
</reference>
<feature type="transmembrane region" description="Helical" evidence="1">
    <location>
        <begin position="165"/>
        <end position="182"/>
    </location>
</feature>
<feature type="transmembrane region" description="Helical" evidence="1">
    <location>
        <begin position="7"/>
        <end position="25"/>
    </location>
</feature>
<keyword evidence="4" id="KW-0808">Transferase</keyword>
<dbReference type="InterPro" id="IPR043968">
    <property type="entry name" value="SGNH"/>
</dbReference>
<accession>A0A2Y9TTY8</accession>
<dbReference type="Proteomes" id="UP000244908">
    <property type="component" value="Chromosome"/>
</dbReference>
<evidence type="ECO:0000259" key="2">
    <source>
        <dbReference type="Pfam" id="PF01757"/>
    </source>
</evidence>
<dbReference type="KEGG" id="lpv:HYN51_00485"/>
<feature type="transmembrane region" description="Helical" evidence="1">
    <location>
        <begin position="303"/>
        <end position="323"/>
    </location>
</feature>
<dbReference type="GO" id="GO:0016747">
    <property type="term" value="F:acyltransferase activity, transferring groups other than amino-acyl groups"/>
    <property type="evidence" value="ECO:0007669"/>
    <property type="project" value="InterPro"/>
</dbReference>
<keyword evidence="5" id="KW-1185">Reference proteome</keyword>